<reference evidence="2 3" key="1">
    <citation type="journal article" date="2024" name="G3 (Bethesda)">
        <title>Genome assembly of Hibiscus sabdariffa L. provides insights into metabolisms of medicinal natural products.</title>
        <authorList>
            <person name="Kim T."/>
        </authorList>
    </citation>
    <scope>NUCLEOTIDE SEQUENCE [LARGE SCALE GENOMIC DNA]</scope>
    <source>
        <strain evidence="2">TK-2024</strain>
        <tissue evidence="2">Old leaves</tissue>
    </source>
</reference>
<evidence type="ECO:0000313" key="2">
    <source>
        <dbReference type="EMBL" id="KAK9023952.1"/>
    </source>
</evidence>
<dbReference type="Proteomes" id="UP001396334">
    <property type="component" value="Unassembled WGS sequence"/>
</dbReference>
<dbReference type="EMBL" id="JBBPBN010000015">
    <property type="protein sequence ID" value="KAK9023952.1"/>
    <property type="molecule type" value="Genomic_DNA"/>
</dbReference>
<feature type="compositionally biased region" description="Basic and acidic residues" evidence="1">
    <location>
        <begin position="40"/>
        <end position="49"/>
    </location>
</feature>
<accession>A0ABR2SFF1</accession>
<gene>
    <name evidence="2" type="ORF">V6N11_004139</name>
</gene>
<proteinExistence type="predicted"/>
<comment type="caution">
    <text evidence="2">The sequence shown here is derived from an EMBL/GenBank/DDBJ whole genome shotgun (WGS) entry which is preliminary data.</text>
</comment>
<evidence type="ECO:0000256" key="1">
    <source>
        <dbReference type="SAM" id="MobiDB-lite"/>
    </source>
</evidence>
<organism evidence="2 3">
    <name type="scientific">Hibiscus sabdariffa</name>
    <name type="common">roselle</name>
    <dbReference type="NCBI Taxonomy" id="183260"/>
    <lineage>
        <taxon>Eukaryota</taxon>
        <taxon>Viridiplantae</taxon>
        <taxon>Streptophyta</taxon>
        <taxon>Embryophyta</taxon>
        <taxon>Tracheophyta</taxon>
        <taxon>Spermatophyta</taxon>
        <taxon>Magnoliopsida</taxon>
        <taxon>eudicotyledons</taxon>
        <taxon>Gunneridae</taxon>
        <taxon>Pentapetalae</taxon>
        <taxon>rosids</taxon>
        <taxon>malvids</taxon>
        <taxon>Malvales</taxon>
        <taxon>Malvaceae</taxon>
        <taxon>Malvoideae</taxon>
        <taxon>Hibiscus</taxon>
    </lineage>
</organism>
<protein>
    <submittedName>
        <fullName evidence="2">Uncharacterized protein</fullName>
    </submittedName>
</protein>
<keyword evidence="3" id="KW-1185">Reference proteome</keyword>
<name>A0ABR2SFF1_9ROSI</name>
<feature type="region of interest" description="Disordered" evidence="1">
    <location>
        <begin position="1"/>
        <end position="54"/>
    </location>
</feature>
<evidence type="ECO:0000313" key="3">
    <source>
        <dbReference type="Proteomes" id="UP001396334"/>
    </source>
</evidence>
<feature type="compositionally biased region" description="Polar residues" evidence="1">
    <location>
        <begin position="1"/>
        <end position="10"/>
    </location>
</feature>
<sequence length="82" mass="9069">MLSNPQTNAEITIHSRGRRDIGANTMASPQNHDSGGWEELPQRQDHRSSETLTAQPLEGIFIGRRRRGYLLAGGDEPITGDE</sequence>